<proteinExistence type="predicted"/>
<accession>A0A7R8U9M3</accession>
<feature type="compositionally biased region" description="Polar residues" evidence="1">
    <location>
        <begin position="39"/>
        <end position="48"/>
    </location>
</feature>
<dbReference type="Proteomes" id="UP000594454">
    <property type="component" value="Chromosome 1"/>
</dbReference>
<feature type="region of interest" description="Disordered" evidence="1">
    <location>
        <begin position="29"/>
        <end position="55"/>
    </location>
</feature>
<protein>
    <submittedName>
        <fullName evidence="2">Uncharacterized protein</fullName>
    </submittedName>
</protein>
<evidence type="ECO:0000313" key="2">
    <source>
        <dbReference type="EMBL" id="CAD7076697.1"/>
    </source>
</evidence>
<dbReference type="EMBL" id="LR899009">
    <property type="protein sequence ID" value="CAD7076697.1"/>
    <property type="molecule type" value="Genomic_DNA"/>
</dbReference>
<organism evidence="2 3">
    <name type="scientific">Hermetia illucens</name>
    <name type="common">Black soldier fly</name>
    <dbReference type="NCBI Taxonomy" id="343691"/>
    <lineage>
        <taxon>Eukaryota</taxon>
        <taxon>Metazoa</taxon>
        <taxon>Ecdysozoa</taxon>
        <taxon>Arthropoda</taxon>
        <taxon>Hexapoda</taxon>
        <taxon>Insecta</taxon>
        <taxon>Pterygota</taxon>
        <taxon>Neoptera</taxon>
        <taxon>Endopterygota</taxon>
        <taxon>Diptera</taxon>
        <taxon>Brachycera</taxon>
        <taxon>Stratiomyomorpha</taxon>
        <taxon>Stratiomyidae</taxon>
        <taxon>Hermetiinae</taxon>
        <taxon>Hermetia</taxon>
    </lineage>
</organism>
<gene>
    <name evidence="2" type="ORF">HERILL_LOCUS97</name>
</gene>
<sequence length="108" mass="12087">MLPKISQLEIQSANFSDYLQPSWTKASISSEKNKLPTKDQISAQSSKLNETHKKPNNLDKVVYERALFRSKLPPLGSDKLWIADNPNRQVYWAGASCVSEKSPIAIVA</sequence>
<keyword evidence="3" id="KW-1185">Reference proteome</keyword>
<dbReference type="InParanoid" id="A0A7R8U9M3"/>
<name>A0A7R8U9M3_HERIL</name>
<evidence type="ECO:0000313" key="3">
    <source>
        <dbReference type="Proteomes" id="UP000594454"/>
    </source>
</evidence>
<dbReference type="AlphaFoldDB" id="A0A7R8U9M3"/>
<evidence type="ECO:0000256" key="1">
    <source>
        <dbReference type="SAM" id="MobiDB-lite"/>
    </source>
</evidence>
<reference evidence="2 3" key="1">
    <citation type="submission" date="2020-11" db="EMBL/GenBank/DDBJ databases">
        <authorList>
            <person name="Wallbank WR R."/>
            <person name="Pardo Diaz C."/>
            <person name="Kozak K."/>
            <person name="Martin S."/>
            <person name="Jiggins C."/>
            <person name="Moest M."/>
            <person name="Warren A I."/>
            <person name="Generalovic N T."/>
            <person name="Byers J.R.P. K."/>
            <person name="Montejo-Kovacevich G."/>
            <person name="Yen C E."/>
        </authorList>
    </citation>
    <scope>NUCLEOTIDE SEQUENCE [LARGE SCALE GENOMIC DNA]</scope>
</reference>